<dbReference type="InterPro" id="IPR017853">
    <property type="entry name" value="GH"/>
</dbReference>
<organism evidence="1 2">
    <name type="scientific">Xaviernesmea rhizosphaerae</name>
    <dbReference type="NCBI Taxonomy" id="1672749"/>
    <lineage>
        <taxon>Bacteria</taxon>
        <taxon>Pseudomonadati</taxon>
        <taxon>Pseudomonadota</taxon>
        <taxon>Alphaproteobacteria</taxon>
        <taxon>Hyphomicrobiales</taxon>
        <taxon>Rhizobiaceae</taxon>
        <taxon>Rhizobium/Agrobacterium group</taxon>
        <taxon>Xaviernesmea</taxon>
    </lineage>
</organism>
<keyword evidence="2" id="KW-1185">Reference proteome</keyword>
<protein>
    <recommendedName>
        <fullName evidence="3">RHS repeat protein</fullName>
    </recommendedName>
</protein>
<accession>A0ABX3P8P4</accession>
<name>A0ABX3P8P4_9HYPH</name>
<proteinExistence type="predicted"/>
<evidence type="ECO:0008006" key="3">
    <source>
        <dbReference type="Google" id="ProtNLM"/>
    </source>
</evidence>
<evidence type="ECO:0000313" key="2">
    <source>
        <dbReference type="Proteomes" id="UP000192652"/>
    </source>
</evidence>
<dbReference type="SUPFAM" id="SSF51445">
    <property type="entry name" value="(Trans)glycosidases"/>
    <property type="match status" value="1"/>
</dbReference>
<evidence type="ECO:0000313" key="1">
    <source>
        <dbReference type="EMBL" id="OQP83844.1"/>
    </source>
</evidence>
<dbReference type="Gene3D" id="3.90.930.1">
    <property type="match status" value="5"/>
</dbReference>
<gene>
    <name evidence="1" type="ORF">BTR14_21715</name>
</gene>
<dbReference type="Gene3D" id="3.20.20.80">
    <property type="entry name" value="Glycosidases"/>
    <property type="match status" value="1"/>
</dbReference>
<sequence length="1401" mass="149619">MIDAMAAAGIKFDFVTSASIADGGAPALASYIATLQAFQAAHPGAILTVEGLNEANVSNSIYDHAFTMEAAAAFQKALYGAVKGAAGLSNVSVINLSISHDSLADYKALGDLGQYSDFANAHAYPHTGTLGDPSMEYSMGLAQGASSKDPLIVTETGYTTYQSAAGLGASETAQAKLILNNLLNAYENGSQKTYIHTLLDTSDSAYRGDMEVYFGLFHEDGTPKLAATALHNFTTILRFGDDGTAKAGTVFDYALSGAPDQTHSMVMQKSAGVYDIVVWRDTIVWDEKTKQDLTPRTANTSLDLGKVQSVVYVYDPLKGTAPIATYHDVRSITLPLSDHALIVEIGAKGPVVETPPQAANSKLTMTSADFVAKIDTLAQTSGIQSITLSDSQVLKVSSVETMKHIIQKYGALLSKVAGDTVFSVTYGEATWQKVQTFDEAGNLLSRTDYGLSNGKIVSECKVALDGSFVYTAFNIVGRDYTIEKQTVNAKGQITDLLRSHADGTPAYREVTRSDGKEYLYYNAKGALLNDVTVALDGSRTTLTYDAVTGKLARMIVAKDGNIETTTYSAGVKTGVSTQFKSGAQETVTVDPVSGKVTSDAIKNADGSSVTKIYVNGVLSRQYEKYADGSQKNYSFGLTGKTYVNEVQTVDAKGKLIDILRSHGDGTLDYRESTDAFGNKHYMSYDAKGRLLGDATVATDGTRTTLSYDVATGKMTQSSLQSADGTLTVKTFVNGVLAAQAIKKADGSADYTSYNKTGLSYATLHQVVDKAGKIVLLERVHADGTFEYREITKSDGGKQFLSFNPKGALLNDVTVGADGSRTTLTYDAATGTLSRTIVEKSDSAETTTFIAGIKTAVSTLFKSGVQKTLTFDAAGKVASDSLQNADGSSVTKLYVNGVLSRQFEKSADGSQKNAIYGLTDKTYTGEVQTLNAAGKMIDLLRVHADGTPDYHEISASDGSKEYLFYDAKGNLLNDVTVDAAGNRTTLTYDATIGKLARMIVEKDGNVETTTYSSGVKSGVSIQFKSGAQETVTFDATSGKVTSDIVKNADGSGITKLYVDGVLSRQYEKYIDGSQKNSLYGLTGKTYVTEVQTVDAKGNLIDIQRSHADGSPDYREITKADGTKEYLFYDAKGALLNDVTVATDGGRTTLAYDALTGKMAQSTVQATDGTLTVKTFVAGILTAQTIKAPDGSVDYMSYNKVGLSYTTVHQVADKAGNITLLERLHADGTFDYREERHADGSKDFYYYDAKGQITAHVDTAADNSRVVDTYLTNGTGDIRTDSYDNMLKLLVSNLAHSDGSHDITLYADKQTFHGGAGSDTIQFRNTVSGSFVYEGGKDTLVSFNLVNGAQDHVVLDKSWAGSFSDLHLSQQGLDTVISFDKDDSIVLSNTIVSSVTADHFFFV</sequence>
<comment type="caution">
    <text evidence="1">The sequence shown here is derived from an EMBL/GenBank/DDBJ whole genome shotgun (WGS) entry which is preliminary data.</text>
</comment>
<reference evidence="1 2" key="1">
    <citation type="journal article" date="2017" name="Antonie Van Leeuwenhoek">
        <title>Rhizobium rhizosphaerae sp. nov., a novel species isolated from rice rhizosphere.</title>
        <authorList>
            <person name="Zhao J.J."/>
            <person name="Zhang J."/>
            <person name="Zhang R.J."/>
            <person name="Zhang C.W."/>
            <person name="Yin H.Q."/>
            <person name="Zhang X.X."/>
        </authorList>
    </citation>
    <scope>NUCLEOTIDE SEQUENCE [LARGE SCALE GENOMIC DNA]</scope>
    <source>
        <strain evidence="1 2">RD15</strain>
    </source>
</reference>
<dbReference type="RefSeq" id="WP_081177708.1">
    <property type="nucleotide sequence ID" value="NZ_MSPX01000027.1"/>
</dbReference>
<dbReference type="Proteomes" id="UP000192652">
    <property type="component" value="Unassembled WGS sequence"/>
</dbReference>
<dbReference type="EMBL" id="MSPX01000027">
    <property type="protein sequence ID" value="OQP83844.1"/>
    <property type="molecule type" value="Genomic_DNA"/>
</dbReference>